<dbReference type="CDD" id="cd13394">
    <property type="entry name" value="Syo1_like"/>
    <property type="match status" value="1"/>
</dbReference>
<feature type="domain" description="SYO1-like TPR repeats" evidence="2">
    <location>
        <begin position="375"/>
        <end position="636"/>
    </location>
</feature>
<organism evidence="3 4">
    <name type="scientific">Chilo suppressalis</name>
    <name type="common">Asiatic rice borer moth</name>
    <dbReference type="NCBI Taxonomy" id="168631"/>
    <lineage>
        <taxon>Eukaryota</taxon>
        <taxon>Metazoa</taxon>
        <taxon>Ecdysozoa</taxon>
        <taxon>Arthropoda</taxon>
        <taxon>Hexapoda</taxon>
        <taxon>Insecta</taxon>
        <taxon>Pterygota</taxon>
        <taxon>Neoptera</taxon>
        <taxon>Endopterygota</taxon>
        <taxon>Lepidoptera</taxon>
        <taxon>Glossata</taxon>
        <taxon>Ditrysia</taxon>
        <taxon>Pyraloidea</taxon>
        <taxon>Crambidae</taxon>
        <taxon>Crambinae</taxon>
        <taxon>Chilo</taxon>
    </lineage>
</organism>
<dbReference type="Pfam" id="PF25567">
    <property type="entry name" value="TPR_SYO1"/>
    <property type="match status" value="1"/>
</dbReference>
<dbReference type="InterPro" id="IPR057990">
    <property type="entry name" value="TPR_SYO1"/>
</dbReference>
<reference evidence="3" key="1">
    <citation type="submission" date="2021-12" db="EMBL/GenBank/DDBJ databases">
        <authorList>
            <person name="King R."/>
        </authorList>
    </citation>
    <scope>NUCLEOTIDE SEQUENCE</scope>
</reference>
<accession>A0ABN8B9M1</accession>
<proteinExistence type="inferred from homology"/>
<name>A0ABN8B9M1_CHISP</name>
<dbReference type="EMBL" id="OU963897">
    <property type="protein sequence ID" value="CAH0405351.1"/>
    <property type="molecule type" value="Genomic_DNA"/>
</dbReference>
<dbReference type="InterPro" id="IPR016024">
    <property type="entry name" value="ARM-type_fold"/>
</dbReference>
<protein>
    <recommendedName>
        <fullName evidence="2">SYO1-like TPR repeats domain-containing protein</fullName>
    </recommendedName>
</protein>
<comment type="similarity">
    <text evidence="1">Belongs to the nuclear import and ribosome assembly adapter family.</text>
</comment>
<dbReference type="Proteomes" id="UP001153292">
    <property type="component" value="Chromosome 4"/>
</dbReference>
<evidence type="ECO:0000259" key="2">
    <source>
        <dbReference type="Pfam" id="PF25567"/>
    </source>
</evidence>
<evidence type="ECO:0000256" key="1">
    <source>
        <dbReference type="ARBA" id="ARBA00049983"/>
    </source>
</evidence>
<dbReference type="SUPFAM" id="SSF48371">
    <property type="entry name" value="ARM repeat"/>
    <property type="match status" value="1"/>
</dbReference>
<sequence length="658" mass="72656">MGKVKKSKTHRIKRNIVVATNDSDGEEELIVDSKENAVQTVLDQLQSANVEEKYCGLQTLANLIENPDNVEEVITREVAKVAAPLLIDPASAVRNAAAGALRNVSAVKLEVCDALMEQDIMTPLTCYYHEHAAEWTPAKDSQSKDENSDTYIQCTNLLLNLCESSELAIKYVGQSKILDILPRYLQLSEFGNDIVIATLQCLLVIVEDNPVAVEKIKSNSESQLESLINLEGSNPDALLIKTLAAGVIINMCGGNLSALPVDVINQVFAILANSLSVDHRLACNQLSSTVPLADVSGKVKALKGNEAKVLENQIKAVVQMLDAQQSAIEIIANICSCDDGDEVENDDSSDSELDEEICKNDDETMLSEDKLPPLVMEALMSLDIFAKVWARTELPPQNVMMILKEYEGSQLVFKKLHSVQTRALLCINNMLSTLPINGLGGVNGVYKIWIDAGKLTFKQNAENLNLLESATAVMRAALDKIKLKENGNVNECNLFNNMALSDIEMMLTGIKECQSPEIRSNLIRMIGILALLLVNNLTEVTSNVICTITEFILEQAHKENDVWVLAEAIDTLVDLYSEDETDILAVKVKLIDKLSILAPILKNKARQQRRLPKEYKVLVSTATSNLPRFIKYKKARLSNFYENRRTNGCLVIRMTSPQ</sequence>
<dbReference type="Gene3D" id="1.25.10.10">
    <property type="entry name" value="Leucine-rich Repeat Variant"/>
    <property type="match status" value="1"/>
</dbReference>
<dbReference type="PANTHER" id="PTHR13347:SF1">
    <property type="entry name" value="HEAT REPEAT-CONTAINING PROTEIN 3"/>
    <property type="match status" value="1"/>
</dbReference>
<dbReference type="InterPro" id="IPR052616">
    <property type="entry name" value="SYO1-like"/>
</dbReference>
<dbReference type="PANTHER" id="PTHR13347">
    <property type="entry name" value="HEAT REPEAT-CONTAINING PROTEIN 3"/>
    <property type="match status" value="1"/>
</dbReference>
<gene>
    <name evidence="3" type="ORF">CHILSU_LOCUS8713</name>
</gene>
<evidence type="ECO:0000313" key="4">
    <source>
        <dbReference type="Proteomes" id="UP001153292"/>
    </source>
</evidence>
<keyword evidence="4" id="KW-1185">Reference proteome</keyword>
<dbReference type="InterPro" id="IPR011989">
    <property type="entry name" value="ARM-like"/>
</dbReference>
<evidence type="ECO:0000313" key="3">
    <source>
        <dbReference type="EMBL" id="CAH0405351.1"/>
    </source>
</evidence>